<dbReference type="RefSeq" id="WP_244501337.1">
    <property type="nucleotide sequence ID" value="NZ_FOCF01000001.1"/>
</dbReference>
<dbReference type="GO" id="GO:0005576">
    <property type="term" value="C:extracellular region"/>
    <property type="evidence" value="ECO:0007669"/>
    <property type="project" value="InterPro"/>
</dbReference>
<dbReference type="AlphaFoldDB" id="A0A1H7YQW3"/>
<dbReference type="InterPro" id="IPR001283">
    <property type="entry name" value="CRISP-related"/>
</dbReference>
<dbReference type="Gene3D" id="3.40.33.10">
    <property type="entry name" value="CAP"/>
    <property type="match status" value="1"/>
</dbReference>
<dbReference type="Pfam" id="PF00188">
    <property type="entry name" value="CAP"/>
    <property type="match status" value="1"/>
</dbReference>
<keyword evidence="3" id="KW-1185">Reference proteome</keyword>
<accession>A0A1H7YQW3</accession>
<evidence type="ECO:0000259" key="1">
    <source>
        <dbReference type="SMART" id="SM00198"/>
    </source>
</evidence>
<gene>
    <name evidence="2" type="ORF">SAMN05192583_0341</name>
</gene>
<dbReference type="InterPro" id="IPR014044">
    <property type="entry name" value="CAP_dom"/>
</dbReference>
<proteinExistence type="predicted"/>
<dbReference type="InterPro" id="IPR018244">
    <property type="entry name" value="Allrgn_V5/Tpx1_CS"/>
</dbReference>
<dbReference type="PRINTS" id="PR00837">
    <property type="entry name" value="V5TPXLIKE"/>
</dbReference>
<dbReference type="PANTHER" id="PTHR10334">
    <property type="entry name" value="CYSTEINE-RICH SECRETORY PROTEIN-RELATED"/>
    <property type="match status" value="1"/>
</dbReference>
<dbReference type="SMART" id="SM00198">
    <property type="entry name" value="SCP"/>
    <property type="match status" value="1"/>
</dbReference>
<sequence>MSKRHLALIAAVLLIACEDAPTRVVEPWPDARPVQRGEPFMQQALLAAHNRARQEVGVQPLSWDDRLAAHALSYAQALARTGRFEHAVQSVGPDQEGENLWTGTHDAYGYDEMINYWSGERAQYVNAAVPAISRAGNWHATAHYSQIVWRGSSRVGCAVASNRTDDFLVCRYWPAGNVVGVRAF</sequence>
<dbReference type="InterPro" id="IPR035940">
    <property type="entry name" value="CAP_sf"/>
</dbReference>
<dbReference type="PROSITE" id="PS01010">
    <property type="entry name" value="CRISP_2"/>
    <property type="match status" value="1"/>
</dbReference>
<feature type="domain" description="SCP" evidence="1">
    <location>
        <begin position="42"/>
        <end position="180"/>
    </location>
</feature>
<name>A0A1H7YQW3_9SPHN</name>
<dbReference type="PROSITE" id="PS51257">
    <property type="entry name" value="PROKAR_LIPOPROTEIN"/>
    <property type="match status" value="1"/>
</dbReference>
<dbReference type="SUPFAM" id="SSF55797">
    <property type="entry name" value="PR-1-like"/>
    <property type="match status" value="1"/>
</dbReference>
<protein>
    <submittedName>
        <fullName evidence="2">Cysteine-rich secretory protein family protein</fullName>
    </submittedName>
</protein>
<evidence type="ECO:0000313" key="2">
    <source>
        <dbReference type="EMBL" id="SEM47687.1"/>
    </source>
</evidence>
<evidence type="ECO:0000313" key="3">
    <source>
        <dbReference type="Proteomes" id="UP000199206"/>
    </source>
</evidence>
<dbReference type="Proteomes" id="UP000199206">
    <property type="component" value="Unassembled WGS sequence"/>
</dbReference>
<dbReference type="STRING" id="1166340.SAMN05192583_0341"/>
<reference evidence="3" key="1">
    <citation type="submission" date="2016-10" db="EMBL/GenBank/DDBJ databases">
        <authorList>
            <person name="Varghese N."/>
            <person name="Submissions S."/>
        </authorList>
    </citation>
    <scope>NUCLEOTIDE SEQUENCE [LARGE SCALE GENOMIC DNA]</scope>
    <source>
        <strain evidence="3">S6-262</strain>
    </source>
</reference>
<dbReference type="EMBL" id="FOCF01000001">
    <property type="protein sequence ID" value="SEM47687.1"/>
    <property type="molecule type" value="Genomic_DNA"/>
</dbReference>
<organism evidence="2 3">
    <name type="scientific">Sphingomonas gellani</name>
    <dbReference type="NCBI Taxonomy" id="1166340"/>
    <lineage>
        <taxon>Bacteria</taxon>
        <taxon>Pseudomonadati</taxon>
        <taxon>Pseudomonadota</taxon>
        <taxon>Alphaproteobacteria</taxon>
        <taxon>Sphingomonadales</taxon>
        <taxon>Sphingomonadaceae</taxon>
        <taxon>Sphingomonas</taxon>
    </lineage>
</organism>